<dbReference type="RefSeq" id="WP_307731107.1">
    <property type="nucleotide sequence ID" value="NZ_BLAY01000002.1"/>
</dbReference>
<dbReference type="Proteomes" id="UP001050975">
    <property type="component" value="Unassembled WGS sequence"/>
</dbReference>
<evidence type="ECO:0000313" key="4">
    <source>
        <dbReference type="Proteomes" id="UP001050975"/>
    </source>
</evidence>
<gene>
    <name evidence="3" type="ORF">MiSe_03330</name>
</gene>
<evidence type="ECO:0000313" key="3">
    <source>
        <dbReference type="EMBL" id="GET35591.1"/>
    </source>
</evidence>
<dbReference type="NCBIfam" id="NF041742">
    <property type="entry name" value="WGxxGxxG_fam"/>
    <property type="match status" value="1"/>
</dbReference>
<name>A0AAV3X4R8_9CYAN</name>
<dbReference type="EMBL" id="BLAY01000002">
    <property type="protein sequence ID" value="GET35591.1"/>
    <property type="molecule type" value="Genomic_DNA"/>
</dbReference>
<comment type="caution">
    <text evidence="3">The sequence shown here is derived from an EMBL/GenBank/DDBJ whole genome shotgun (WGS) entry which is preliminary data.</text>
</comment>
<keyword evidence="4" id="KW-1185">Reference proteome</keyword>
<evidence type="ECO:0008006" key="5">
    <source>
        <dbReference type="Google" id="ProtNLM"/>
    </source>
</evidence>
<evidence type="ECO:0000256" key="2">
    <source>
        <dbReference type="SAM" id="Phobius"/>
    </source>
</evidence>
<evidence type="ECO:0000256" key="1">
    <source>
        <dbReference type="SAM" id="MobiDB-lite"/>
    </source>
</evidence>
<keyword evidence="2" id="KW-0812">Transmembrane</keyword>
<keyword evidence="2" id="KW-0472">Membrane</keyword>
<feature type="region of interest" description="Disordered" evidence="1">
    <location>
        <begin position="1"/>
        <end position="30"/>
    </location>
</feature>
<feature type="compositionally biased region" description="Basic and acidic residues" evidence="1">
    <location>
        <begin position="61"/>
        <end position="71"/>
    </location>
</feature>
<feature type="compositionally biased region" description="Low complexity" evidence="1">
    <location>
        <begin position="15"/>
        <end position="26"/>
    </location>
</feature>
<feature type="transmembrane region" description="Helical" evidence="2">
    <location>
        <begin position="42"/>
        <end position="58"/>
    </location>
</feature>
<feature type="region of interest" description="Disordered" evidence="1">
    <location>
        <begin position="61"/>
        <end position="80"/>
    </location>
</feature>
<protein>
    <recommendedName>
        <fullName evidence="5">WGxxGxxG-CTERM domain-containing protein</fullName>
    </recommendedName>
</protein>
<accession>A0AAV3X4R8</accession>
<organism evidence="3 4">
    <name type="scientific">Microseira wollei NIES-4236</name>
    <dbReference type="NCBI Taxonomy" id="2530354"/>
    <lineage>
        <taxon>Bacteria</taxon>
        <taxon>Bacillati</taxon>
        <taxon>Cyanobacteriota</taxon>
        <taxon>Cyanophyceae</taxon>
        <taxon>Oscillatoriophycideae</taxon>
        <taxon>Aerosakkonematales</taxon>
        <taxon>Aerosakkonemataceae</taxon>
        <taxon>Microseira</taxon>
    </lineage>
</organism>
<keyword evidence="2" id="KW-1133">Transmembrane helix</keyword>
<dbReference type="NCBIfam" id="NF038039">
    <property type="entry name" value="WGxxGxxG-CTERM"/>
    <property type="match status" value="1"/>
</dbReference>
<reference evidence="3" key="1">
    <citation type="submission" date="2019-10" db="EMBL/GenBank/DDBJ databases">
        <title>Draft genome sequece of Microseira wollei NIES-4236.</title>
        <authorList>
            <person name="Yamaguchi H."/>
            <person name="Suzuki S."/>
            <person name="Kawachi M."/>
        </authorList>
    </citation>
    <scope>NUCLEOTIDE SEQUENCE</scope>
    <source>
        <strain evidence="3">NIES-4236</strain>
    </source>
</reference>
<proteinExistence type="predicted"/>
<sequence>MIAVAPLSLPAQAQTTTTPGDTYTTTPRQGVDAVNDDNDFDWGWLGLLGLIGLAGLAGRKNEETVRYREPNEVSSQTTRR</sequence>
<dbReference type="AlphaFoldDB" id="A0AAV3X4R8"/>